<dbReference type="GO" id="GO:0005737">
    <property type="term" value="C:cytoplasm"/>
    <property type="evidence" value="ECO:0007669"/>
    <property type="project" value="TreeGrafter"/>
</dbReference>
<reference evidence="5" key="1">
    <citation type="submission" date="2020-01" db="EMBL/GenBank/DDBJ databases">
        <title>Genome Sequencing of Three Apophysomyces-Like Fungal Strains Confirms a Novel Fungal Genus in the Mucoromycota with divergent Burkholderia-like Endosymbiotic Bacteria.</title>
        <authorList>
            <person name="Stajich J.E."/>
            <person name="Macias A.M."/>
            <person name="Carter-House D."/>
            <person name="Lovett B."/>
            <person name="Kasson L.R."/>
            <person name="Berry K."/>
            <person name="Grigoriev I."/>
            <person name="Chang Y."/>
            <person name="Spatafora J."/>
            <person name="Kasson M.T."/>
        </authorList>
    </citation>
    <scope>NUCLEOTIDE SEQUENCE</scope>
    <source>
        <strain evidence="5">NRRL A-21654</strain>
    </source>
</reference>
<dbReference type="EMBL" id="JABAYA010000037">
    <property type="protein sequence ID" value="KAF7728433.1"/>
    <property type="molecule type" value="Genomic_DNA"/>
</dbReference>
<evidence type="ECO:0008006" key="7">
    <source>
        <dbReference type="Google" id="ProtNLM"/>
    </source>
</evidence>
<dbReference type="SUPFAM" id="SSF64268">
    <property type="entry name" value="PX domain"/>
    <property type="match status" value="1"/>
</dbReference>
<dbReference type="CDD" id="cd06093">
    <property type="entry name" value="PX_domain"/>
    <property type="match status" value="1"/>
</dbReference>
<dbReference type="InterPro" id="IPR008936">
    <property type="entry name" value="Rho_GTPase_activation_prot"/>
</dbReference>
<evidence type="ECO:0000256" key="2">
    <source>
        <dbReference type="SAM" id="MobiDB-lite"/>
    </source>
</evidence>
<comment type="caution">
    <text evidence="5">The sequence shown here is derived from an EMBL/GenBank/DDBJ whole genome shotgun (WGS) entry which is preliminary data.</text>
</comment>
<dbReference type="PANTHER" id="PTHR23176:SF129">
    <property type="entry name" value="RHO GTPASE ACTIVATING PROTEIN AT 16F, ISOFORM E-RELATED"/>
    <property type="match status" value="1"/>
</dbReference>
<dbReference type="Pfam" id="PF00620">
    <property type="entry name" value="RhoGAP"/>
    <property type="match status" value="1"/>
</dbReference>
<dbReference type="SMART" id="SM00324">
    <property type="entry name" value="RhoGAP"/>
    <property type="match status" value="1"/>
</dbReference>
<dbReference type="CDD" id="cd13277">
    <property type="entry name" value="PH_Bem3"/>
    <property type="match status" value="1"/>
</dbReference>
<gene>
    <name evidence="5" type="ORF">EC973_006113</name>
</gene>
<dbReference type="Proteomes" id="UP000605846">
    <property type="component" value="Unassembled WGS sequence"/>
</dbReference>
<feature type="region of interest" description="Disordered" evidence="2">
    <location>
        <begin position="216"/>
        <end position="252"/>
    </location>
</feature>
<evidence type="ECO:0000259" key="4">
    <source>
        <dbReference type="PROSITE" id="PS50238"/>
    </source>
</evidence>
<feature type="compositionally biased region" description="Polar residues" evidence="2">
    <location>
        <begin position="81"/>
        <end position="91"/>
    </location>
</feature>
<dbReference type="PROSITE" id="PS50003">
    <property type="entry name" value="PH_DOMAIN"/>
    <property type="match status" value="1"/>
</dbReference>
<feature type="domain" description="PH" evidence="3">
    <location>
        <begin position="447"/>
        <end position="559"/>
    </location>
</feature>
<feature type="region of interest" description="Disordered" evidence="2">
    <location>
        <begin position="561"/>
        <end position="622"/>
    </location>
</feature>
<dbReference type="Gene3D" id="3.30.1520.10">
    <property type="entry name" value="Phox-like domain"/>
    <property type="match status" value="1"/>
</dbReference>
<feature type="compositionally biased region" description="Basic residues" evidence="2">
    <location>
        <begin position="572"/>
        <end position="581"/>
    </location>
</feature>
<dbReference type="PROSITE" id="PS50238">
    <property type="entry name" value="RHOGAP"/>
    <property type="match status" value="1"/>
</dbReference>
<dbReference type="SUPFAM" id="SSF48350">
    <property type="entry name" value="GTPase activation domain, GAP"/>
    <property type="match status" value="1"/>
</dbReference>
<dbReference type="Gene3D" id="2.30.29.30">
    <property type="entry name" value="Pleckstrin-homology domain (PH domain)/Phosphotyrosine-binding domain (PTB)"/>
    <property type="match status" value="1"/>
</dbReference>
<dbReference type="PANTHER" id="PTHR23176">
    <property type="entry name" value="RHO/RAC/CDC GTPASE-ACTIVATING PROTEIN"/>
    <property type="match status" value="1"/>
</dbReference>
<evidence type="ECO:0000313" key="5">
    <source>
        <dbReference type="EMBL" id="KAF7728433.1"/>
    </source>
</evidence>
<dbReference type="SMART" id="SM00233">
    <property type="entry name" value="PH"/>
    <property type="match status" value="1"/>
</dbReference>
<evidence type="ECO:0000256" key="1">
    <source>
        <dbReference type="ARBA" id="ARBA00022468"/>
    </source>
</evidence>
<dbReference type="Pfam" id="PF00169">
    <property type="entry name" value="PH"/>
    <property type="match status" value="1"/>
</dbReference>
<dbReference type="InterPro" id="IPR036871">
    <property type="entry name" value="PX_dom_sf"/>
</dbReference>
<name>A0A8H7BYZ8_9FUNG</name>
<evidence type="ECO:0000259" key="3">
    <source>
        <dbReference type="PROSITE" id="PS50003"/>
    </source>
</evidence>
<dbReference type="InterPro" id="IPR000198">
    <property type="entry name" value="RhoGAP_dom"/>
</dbReference>
<proteinExistence type="predicted"/>
<dbReference type="GO" id="GO:0005096">
    <property type="term" value="F:GTPase activator activity"/>
    <property type="evidence" value="ECO:0007669"/>
    <property type="project" value="UniProtKB-KW"/>
</dbReference>
<dbReference type="GO" id="GO:0035091">
    <property type="term" value="F:phosphatidylinositol binding"/>
    <property type="evidence" value="ECO:0007669"/>
    <property type="project" value="InterPro"/>
</dbReference>
<protein>
    <recommendedName>
        <fullName evidence="7">RhoGAP-domain-containing protein</fullName>
    </recommendedName>
</protein>
<dbReference type="InterPro" id="IPR001849">
    <property type="entry name" value="PH_domain"/>
</dbReference>
<sequence length="1052" mass="118786">MSTKVVPPAKLPDDFAAQNDQLWKIIEQQRLIIQDLQKALSKITTERDALLKKNRELEQNSLVPPKPLDYFDSRHQRHTQSEALQSTEPCESTTSPVPPPRSPYRQHSSKDNITTTIHNTIPNTTPNSNVTNSVQNDSLDSSEYRPPPLKLAASSQSSRVKDLQEFVESPRNASHLSQLPFTTSPRSIHDYSFSSADHILDKDAQIFAKYHEAVQRKDGSGIPHPSPIADPFANRSHRPSKTQDSPKIRSEQDLTISCRRKSSTQDRRIESMDIPRTHRQDIALFGDSENKYTLPLEKQNDMKVQPFTFGNNSMMGIRVKVLGSNIKLNEKGKEVVSFTISVGKILEPSDQDGAMEELWRVEKFHSDILGLDAQLKMRNRGVSSRLGKLPDKALFSSHAPSKVDVQKRSIEKYLQEAILLPLNDITDLCEFLSTNVVDQMSVPADPPGHKQGYLTKRGKNFGGWKVRYFVLNGPELKYYESQNGPTLGTVHLGGAQIGRQLPLSQMSPEVANDPNSYRHAFMILERKKSAPHGVHRHILCAGSDMERDEWVEALSQHINAPKQVNRDIVPKKEKRSKKGEKPRKFSNNETKSSSRPKHEVNLPRSVSDTTLPPAEVNTSESSIASSFNLNELNPSTLRHRSSYDHIPFYMQAKHRQDSDNRIPRDDSYVTYTSNDSLSQAHTKLLEDQQDEEALEAKKARQKLNRRTFWGKKIFSSAETQTGSTPTAVTGSNSQQTGLRNFLSRSTNEVTDKGQNMTNSLLQDGSESSKPILPVFGVPLEEAVQISKISDKYELPAIVHRCIEYLEAKNAFEEEGIYRLSGSAMKIKALKNKFNEEGDVRLLEAEEHYDLHVIAGLLKMWLRELPGNVLTTELMKEFLHVIDLIDRQERITELGRLVSMLPLANYTLLRALSSHLIRIVQNAEINKMNMRNVGIVFSATLGIPAGIFSLFLTEFDYVFWTEKGNHVESVSHVYQIDYRLGPAPTQPLHPALTAECRNNRNSMIYADGAPRAIVGLEQIIDPLIDEDEQDGGLFNDENDLISSDEETDRLFFR</sequence>
<dbReference type="OrthoDB" id="185175at2759"/>
<dbReference type="GO" id="GO:0007165">
    <property type="term" value="P:signal transduction"/>
    <property type="evidence" value="ECO:0007669"/>
    <property type="project" value="InterPro"/>
</dbReference>
<keyword evidence="1" id="KW-0343">GTPase activation</keyword>
<dbReference type="InterPro" id="IPR011993">
    <property type="entry name" value="PH-like_dom_sf"/>
</dbReference>
<accession>A0A8H7BYZ8</accession>
<feature type="region of interest" description="Disordered" evidence="2">
    <location>
        <begin position="56"/>
        <end position="164"/>
    </location>
</feature>
<feature type="compositionally biased region" description="Polar residues" evidence="2">
    <location>
        <begin position="604"/>
        <end position="622"/>
    </location>
</feature>
<dbReference type="InterPro" id="IPR050729">
    <property type="entry name" value="Rho-GAP"/>
</dbReference>
<dbReference type="SUPFAM" id="SSF50729">
    <property type="entry name" value="PH domain-like"/>
    <property type="match status" value="1"/>
</dbReference>
<dbReference type="AlphaFoldDB" id="A0A8H7BYZ8"/>
<feature type="region of interest" description="Disordered" evidence="2">
    <location>
        <begin position="719"/>
        <end position="738"/>
    </location>
</feature>
<dbReference type="Gene3D" id="1.10.555.10">
    <property type="entry name" value="Rho GTPase activation protein"/>
    <property type="match status" value="1"/>
</dbReference>
<feature type="domain" description="Rho-GAP" evidence="4">
    <location>
        <begin position="777"/>
        <end position="980"/>
    </location>
</feature>
<feature type="compositionally biased region" description="Low complexity" evidence="2">
    <location>
        <begin position="112"/>
        <end position="136"/>
    </location>
</feature>
<keyword evidence="6" id="KW-1185">Reference proteome</keyword>
<organism evidence="5 6">
    <name type="scientific">Apophysomyces ossiformis</name>
    <dbReference type="NCBI Taxonomy" id="679940"/>
    <lineage>
        <taxon>Eukaryota</taxon>
        <taxon>Fungi</taxon>
        <taxon>Fungi incertae sedis</taxon>
        <taxon>Mucoromycota</taxon>
        <taxon>Mucoromycotina</taxon>
        <taxon>Mucoromycetes</taxon>
        <taxon>Mucorales</taxon>
        <taxon>Mucorineae</taxon>
        <taxon>Mucoraceae</taxon>
        <taxon>Apophysomyces</taxon>
    </lineage>
</organism>
<evidence type="ECO:0000313" key="6">
    <source>
        <dbReference type="Proteomes" id="UP000605846"/>
    </source>
</evidence>